<name>X1AEH3_9ZZZZ</name>
<comment type="caution">
    <text evidence="1">The sequence shown here is derived from an EMBL/GenBank/DDBJ whole genome shotgun (WGS) entry which is preliminary data.</text>
</comment>
<reference evidence="1" key="1">
    <citation type="journal article" date="2014" name="Front. Microbiol.">
        <title>High frequency of phylogenetically diverse reductive dehalogenase-homologous genes in deep subseafloor sedimentary metagenomes.</title>
        <authorList>
            <person name="Kawai M."/>
            <person name="Futagami T."/>
            <person name="Toyoda A."/>
            <person name="Takaki Y."/>
            <person name="Nishi S."/>
            <person name="Hori S."/>
            <person name="Arai W."/>
            <person name="Tsubouchi T."/>
            <person name="Morono Y."/>
            <person name="Uchiyama I."/>
            <person name="Ito T."/>
            <person name="Fujiyama A."/>
            <person name="Inagaki F."/>
            <person name="Takami H."/>
        </authorList>
    </citation>
    <scope>NUCLEOTIDE SEQUENCE</scope>
    <source>
        <strain evidence="1">Expedition CK06-06</strain>
    </source>
</reference>
<sequence>MNNSQITLEELNSDEIQAQLRVIPSSPDFQKKPQLGKFLEFVVTEALAGRQSQVKQYSVAVRAFGWDADFDPQTDPIVRIEARRLRRALDRYYRGVGIANPIKITIPLGTYVPEFSKRKFSETSDTVDEQVLKIDPLKAVQLPKVAVLPFTNLAPDELDNYVVNGIGEEISSNLARFQELSVIAFYSMRQFQGGEANIQEIGEQLGISYLVTGSIRVTVDYVRVVVSLVQFPSQEQLWSQIYNREIADITVFEILDEIVEQIIAIIGSGQGVILRNVAPASKHPQPKNFTVLDAISRYYESQWNFDTDSF</sequence>
<protein>
    <submittedName>
        <fullName evidence="1">Uncharacterized protein</fullName>
    </submittedName>
</protein>
<feature type="non-terminal residue" evidence="1">
    <location>
        <position position="310"/>
    </location>
</feature>
<gene>
    <name evidence="1" type="ORF">S01H4_21584</name>
</gene>
<organism evidence="1">
    <name type="scientific">marine sediment metagenome</name>
    <dbReference type="NCBI Taxonomy" id="412755"/>
    <lineage>
        <taxon>unclassified sequences</taxon>
        <taxon>metagenomes</taxon>
        <taxon>ecological metagenomes</taxon>
    </lineage>
</organism>
<accession>X1AEH3</accession>
<proteinExistence type="predicted"/>
<dbReference type="AlphaFoldDB" id="X1AEH3"/>
<dbReference type="Gene3D" id="3.40.50.10070">
    <property type="entry name" value="TolB, N-terminal domain"/>
    <property type="match status" value="1"/>
</dbReference>
<dbReference type="EMBL" id="BART01009789">
    <property type="protein sequence ID" value="GAG80995.1"/>
    <property type="molecule type" value="Genomic_DNA"/>
</dbReference>
<evidence type="ECO:0000313" key="1">
    <source>
        <dbReference type="EMBL" id="GAG80995.1"/>
    </source>
</evidence>